<proteinExistence type="predicted"/>
<keyword evidence="1" id="KW-1133">Transmembrane helix</keyword>
<accession>A0A1B9N8F3</accession>
<keyword evidence="1" id="KW-0812">Transmembrane</keyword>
<protein>
    <submittedName>
        <fullName evidence="2">Uncharacterized protein</fullName>
    </submittedName>
</protein>
<keyword evidence="3" id="KW-1185">Reference proteome</keyword>
<evidence type="ECO:0000256" key="1">
    <source>
        <dbReference type="SAM" id="Phobius"/>
    </source>
</evidence>
<sequence>MITVTGMPAMADVPAMTSVRGLTGMRAVIVLRLIVTAVVLAAVRCRFGRDGFAHTLGGCLGIRVLRGAVVSGAVVAGVPVHGVIVLAHRSLLCELPPLDGREGRSGWMLGRVRRR</sequence>
<feature type="transmembrane region" description="Helical" evidence="1">
    <location>
        <begin position="64"/>
        <end position="87"/>
    </location>
</feature>
<evidence type="ECO:0000313" key="3">
    <source>
        <dbReference type="Proteomes" id="UP000093355"/>
    </source>
</evidence>
<comment type="caution">
    <text evidence="2">The sequence shown here is derived from an EMBL/GenBank/DDBJ whole genome shotgun (WGS) entry which is preliminary data.</text>
</comment>
<name>A0A1B9N8F3_9MICO</name>
<gene>
    <name evidence="2" type="ORF">A7J15_10290</name>
</gene>
<dbReference type="AlphaFoldDB" id="A0A1B9N8F3"/>
<dbReference type="RefSeq" id="WP_067027611.1">
    <property type="nucleotide sequence ID" value="NZ_CP038256.1"/>
</dbReference>
<feature type="transmembrane region" description="Helical" evidence="1">
    <location>
        <begin position="24"/>
        <end position="43"/>
    </location>
</feature>
<dbReference type="EMBL" id="LXMD01000028">
    <property type="protein sequence ID" value="OCG72879.1"/>
    <property type="molecule type" value="Genomic_DNA"/>
</dbReference>
<dbReference type="Proteomes" id="UP000093355">
    <property type="component" value="Unassembled WGS sequence"/>
</dbReference>
<organism evidence="2 3">
    <name type="scientific">Microbacterium sediminis</name>
    <dbReference type="NCBI Taxonomy" id="904291"/>
    <lineage>
        <taxon>Bacteria</taxon>
        <taxon>Bacillati</taxon>
        <taxon>Actinomycetota</taxon>
        <taxon>Actinomycetes</taxon>
        <taxon>Micrococcales</taxon>
        <taxon>Microbacteriaceae</taxon>
        <taxon>Microbacterium</taxon>
    </lineage>
</organism>
<keyword evidence="1" id="KW-0472">Membrane</keyword>
<dbReference type="STRING" id="904291.A7J15_10290"/>
<evidence type="ECO:0000313" key="2">
    <source>
        <dbReference type="EMBL" id="OCG72879.1"/>
    </source>
</evidence>
<reference evidence="2 3" key="1">
    <citation type="submission" date="2016-05" db="EMBL/GenBank/DDBJ databases">
        <authorList>
            <person name="Lavstsen T."/>
            <person name="Jespersen J.S."/>
        </authorList>
    </citation>
    <scope>NUCLEOTIDE SEQUENCE [LARGE SCALE GENOMIC DNA]</scope>
    <source>
        <strain evidence="2 3">YLB-01</strain>
    </source>
</reference>